<organism evidence="1 2">
    <name type="scientific">Lacipirellula parvula</name>
    <dbReference type="NCBI Taxonomy" id="2650471"/>
    <lineage>
        <taxon>Bacteria</taxon>
        <taxon>Pseudomonadati</taxon>
        <taxon>Planctomycetota</taxon>
        <taxon>Planctomycetia</taxon>
        <taxon>Pirellulales</taxon>
        <taxon>Lacipirellulaceae</taxon>
        <taxon>Lacipirellula</taxon>
    </lineage>
</organism>
<keyword evidence="2" id="KW-1185">Reference proteome</keyword>
<protein>
    <submittedName>
        <fullName evidence="1">Uncharacterized protein</fullName>
    </submittedName>
</protein>
<proteinExistence type="predicted"/>
<evidence type="ECO:0000313" key="2">
    <source>
        <dbReference type="Proteomes" id="UP000326837"/>
    </source>
</evidence>
<evidence type="ECO:0000313" key="1">
    <source>
        <dbReference type="EMBL" id="BBO34291.1"/>
    </source>
</evidence>
<reference evidence="2" key="1">
    <citation type="submission" date="2019-10" db="EMBL/GenBank/DDBJ databases">
        <title>Lacipirellula parvula gen. nov., sp. nov., representing a lineage of planctomycetes widespread in freshwater anoxic habitats, and description of the family Lacipirellulaceae.</title>
        <authorList>
            <person name="Dedysh S.N."/>
            <person name="Kulichevskaya I.S."/>
            <person name="Beletsky A.V."/>
            <person name="Rakitin A.L."/>
            <person name="Mardanov A.V."/>
            <person name="Ivanova A.A."/>
            <person name="Saltykova V.X."/>
            <person name="Rijpstra W.I.C."/>
            <person name="Sinninghe Damste J.S."/>
            <person name="Ravin N.V."/>
        </authorList>
    </citation>
    <scope>NUCLEOTIDE SEQUENCE [LARGE SCALE GENOMIC DNA]</scope>
    <source>
        <strain evidence="2">PX69</strain>
    </source>
</reference>
<dbReference type="KEGG" id="lpav:PLANPX_3903"/>
<dbReference type="AlphaFoldDB" id="A0A5K7XH69"/>
<accession>A0A5K7XH69</accession>
<sequence length="130" mass="14417">MNGPKYLLGSNVDWGQDFLYLRDWLNKRPTSEPVHLAFHGNLDPTYFGLDKTLPWPEQLPSANSAANGEQGENPKLNPACYVLSVNFLHGASWAARDGSASLDSNSHPSFHQARGLKPTAFAGYSLWVFR</sequence>
<dbReference type="Proteomes" id="UP000326837">
    <property type="component" value="Chromosome"/>
</dbReference>
<gene>
    <name evidence="1" type="ORF">PLANPX_3903</name>
</gene>
<name>A0A5K7XH69_9BACT</name>
<dbReference type="EMBL" id="AP021861">
    <property type="protein sequence ID" value="BBO34291.1"/>
    <property type="molecule type" value="Genomic_DNA"/>
</dbReference>